<evidence type="ECO:0000256" key="7">
    <source>
        <dbReference type="RuleBase" id="RU363032"/>
    </source>
</evidence>
<feature type="compositionally biased region" description="Basic and acidic residues" evidence="8">
    <location>
        <begin position="12"/>
        <end position="23"/>
    </location>
</feature>
<evidence type="ECO:0000259" key="9">
    <source>
        <dbReference type="PROSITE" id="PS50928"/>
    </source>
</evidence>
<protein>
    <submittedName>
        <fullName evidence="10">Peptide/nickel transport system permease protein</fullName>
    </submittedName>
</protein>
<keyword evidence="3" id="KW-1003">Cell membrane</keyword>
<dbReference type="AlphaFoldDB" id="A0A4R6K2K5"/>
<comment type="similarity">
    <text evidence="7">Belongs to the binding-protein-dependent transport system permease family.</text>
</comment>
<evidence type="ECO:0000256" key="3">
    <source>
        <dbReference type="ARBA" id="ARBA00022475"/>
    </source>
</evidence>
<name>A0A4R6K2K5_9ACTN</name>
<feature type="transmembrane region" description="Helical" evidence="7">
    <location>
        <begin position="196"/>
        <end position="215"/>
    </location>
</feature>
<keyword evidence="2 7" id="KW-0813">Transport</keyword>
<evidence type="ECO:0000313" key="11">
    <source>
        <dbReference type="Proteomes" id="UP000295388"/>
    </source>
</evidence>
<feature type="region of interest" description="Disordered" evidence="8">
    <location>
        <begin position="1"/>
        <end position="31"/>
    </location>
</feature>
<dbReference type="InterPro" id="IPR000515">
    <property type="entry name" value="MetI-like"/>
</dbReference>
<dbReference type="RefSeq" id="WP_133803809.1">
    <property type="nucleotide sequence ID" value="NZ_SNWQ01000018.1"/>
</dbReference>
<comment type="subcellular location">
    <subcellularLocation>
        <location evidence="1 7">Cell membrane</location>
        <topology evidence="1 7">Multi-pass membrane protein</topology>
    </subcellularLocation>
</comment>
<evidence type="ECO:0000256" key="8">
    <source>
        <dbReference type="SAM" id="MobiDB-lite"/>
    </source>
</evidence>
<feature type="transmembrane region" description="Helical" evidence="7">
    <location>
        <begin position="246"/>
        <end position="266"/>
    </location>
</feature>
<dbReference type="EMBL" id="SNWQ01000018">
    <property type="protein sequence ID" value="TDO43389.1"/>
    <property type="molecule type" value="Genomic_DNA"/>
</dbReference>
<proteinExistence type="inferred from homology"/>
<organism evidence="10 11">
    <name type="scientific">Kribbella caucasensis</name>
    <dbReference type="NCBI Taxonomy" id="2512215"/>
    <lineage>
        <taxon>Bacteria</taxon>
        <taxon>Bacillati</taxon>
        <taxon>Actinomycetota</taxon>
        <taxon>Actinomycetes</taxon>
        <taxon>Propionibacteriales</taxon>
        <taxon>Kribbellaceae</taxon>
        <taxon>Kribbella</taxon>
    </lineage>
</organism>
<evidence type="ECO:0000256" key="2">
    <source>
        <dbReference type="ARBA" id="ARBA00022448"/>
    </source>
</evidence>
<accession>A0A4R6K2K5</accession>
<sequence length="335" mass="36140">MSIGLPDSTVGVEDHPASAEPVRDSAVPHGKSPTRIAMDRLRKDKVAVVCAAVVLFFILIAIFAPLLAKLEGADIGTFHPELVDEYGFPTFVANAEHWFGVEPKTGRDNFARWVYGARPSLIVAFVATAVGTLVGVVMGLLAGFIGGWVDRVISWVVDFVLSLPYLLFAIAMVPIVESVRGGSFNLSPDEQASTRFFVLIFVLSFFGWAGLARIIRGEVLSLREREFVLAAKAIGVPTRQVLFKELLPNLVAPIVISASLSLPAYVTAEAGLSFLGVGLIEPIPSWGQTIATATNWFKADPIYLWLPVLGITALVLALALLGDAVRDAFDPKTRR</sequence>
<feature type="transmembrane region" description="Helical" evidence="7">
    <location>
        <begin position="152"/>
        <end position="176"/>
    </location>
</feature>
<feature type="domain" description="ABC transmembrane type-1" evidence="9">
    <location>
        <begin position="117"/>
        <end position="322"/>
    </location>
</feature>
<feature type="transmembrane region" description="Helical" evidence="7">
    <location>
        <begin position="46"/>
        <end position="68"/>
    </location>
</feature>
<reference evidence="10 11" key="1">
    <citation type="submission" date="2019-03" db="EMBL/GenBank/DDBJ databases">
        <title>Genomic Encyclopedia of Type Strains, Phase III (KMG-III): the genomes of soil and plant-associated and newly described type strains.</title>
        <authorList>
            <person name="Whitman W."/>
        </authorList>
    </citation>
    <scope>NUCLEOTIDE SEQUENCE [LARGE SCALE GENOMIC DNA]</scope>
    <source>
        <strain evidence="10 11">VKM Ac-2527</strain>
    </source>
</reference>
<evidence type="ECO:0000256" key="6">
    <source>
        <dbReference type="ARBA" id="ARBA00023136"/>
    </source>
</evidence>
<dbReference type="PANTHER" id="PTHR43386">
    <property type="entry name" value="OLIGOPEPTIDE TRANSPORT SYSTEM PERMEASE PROTEIN APPC"/>
    <property type="match status" value="1"/>
</dbReference>
<gene>
    <name evidence="10" type="ORF">EV643_118132</name>
</gene>
<dbReference type="SUPFAM" id="SSF161098">
    <property type="entry name" value="MetI-like"/>
    <property type="match status" value="1"/>
</dbReference>
<dbReference type="InterPro" id="IPR050366">
    <property type="entry name" value="BP-dependent_transpt_permease"/>
</dbReference>
<keyword evidence="11" id="KW-1185">Reference proteome</keyword>
<evidence type="ECO:0000313" key="10">
    <source>
        <dbReference type="EMBL" id="TDO43389.1"/>
    </source>
</evidence>
<dbReference type="InterPro" id="IPR025966">
    <property type="entry name" value="OppC_N"/>
</dbReference>
<evidence type="ECO:0000256" key="4">
    <source>
        <dbReference type="ARBA" id="ARBA00022692"/>
    </source>
</evidence>
<dbReference type="PANTHER" id="PTHR43386:SF1">
    <property type="entry name" value="D,D-DIPEPTIDE TRANSPORT SYSTEM PERMEASE PROTEIN DDPC-RELATED"/>
    <property type="match status" value="1"/>
</dbReference>
<dbReference type="Pfam" id="PF12911">
    <property type="entry name" value="OppC_N"/>
    <property type="match status" value="1"/>
</dbReference>
<evidence type="ECO:0000256" key="1">
    <source>
        <dbReference type="ARBA" id="ARBA00004651"/>
    </source>
</evidence>
<comment type="caution">
    <text evidence="10">The sequence shown here is derived from an EMBL/GenBank/DDBJ whole genome shotgun (WGS) entry which is preliminary data.</text>
</comment>
<dbReference type="OrthoDB" id="8906042at2"/>
<feature type="transmembrane region" description="Helical" evidence="7">
    <location>
        <begin position="302"/>
        <end position="325"/>
    </location>
</feature>
<dbReference type="PROSITE" id="PS50928">
    <property type="entry name" value="ABC_TM1"/>
    <property type="match status" value="1"/>
</dbReference>
<dbReference type="GO" id="GO:0005886">
    <property type="term" value="C:plasma membrane"/>
    <property type="evidence" value="ECO:0007669"/>
    <property type="project" value="UniProtKB-SubCell"/>
</dbReference>
<dbReference type="GO" id="GO:0055085">
    <property type="term" value="P:transmembrane transport"/>
    <property type="evidence" value="ECO:0007669"/>
    <property type="project" value="InterPro"/>
</dbReference>
<dbReference type="CDD" id="cd06261">
    <property type="entry name" value="TM_PBP2"/>
    <property type="match status" value="1"/>
</dbReference>
<dbReference type="InterPro" id="IPR035906">
    <property type="entry name" value="MetI-like_sf"/>
</dbReference>
<keyword evidence="6 7" id="KW-0472">Membrane</keyword>
<keyword evidence="5 7" id="KW-1133">Transmembrane helix</keyword>
<dbReference type="Gene3D" id="1.10.3720.10">
    <property type="entry name" value="MetI-like"/>
    <property type="match status" value="1"/>
</dbReference>
<evidence type="ECO:0000256" key="5">
    <source>
        <dbReference type="ARBA" id="ARBA00022989"/>
    </source>
</evidence>
<dbReference type="Proteomes" id="UP000295388">
    <property type="component" value="Unassembled WGS sequence"/>
</dbReference>
<dbReference type="Pfam" id="PF00528">
    <property type="entry name" value="BPD_transp_1"/>
    <property type="match status" value="1"/>
</dbReference>
<keyword evidence="4 7" id="KW-0812">Transmembrane</keyword>
<feature type="transmembrane region" description="Helical" evidence="7">
    <location>
        <begin position="121"/>
        <end position="145"/>
    </location>
</feature>